<gene>
    <name evidence="8" type="ORF">ACFO3G_08620</name>
</gene>
<dbReference type="InterPro" id="IPR000200">
    <property type="entry name" value="Peptidase_C10"/>
</dbReference>
<evidence type="ECO:0000259" key="6">
    <source>
        <dbReference type="Pfam" id="PF13734"/>
    </source>
</evidence>
<keyword evidence="5" id="KW-0788">Thiol protease</keyword>
<evidence type="ECO:0000313" key="8">
    <source>
        <dbReference type="EMBL" id="MFC4666655.1"/>
    </source>
</evidence>
<comment type="caution">
    <text evidence="8">The sequence shown here is derived from an EMBL/GenBank/DDBJ whole genome shotgun (WGS) entry which is preliminary data.</text>
</comment>
<keyword evidence="2" id="KW-0645">Protease</keyword>
<proteinExistence type="inferred from homology"/>
<reference evidence="9" key="1">
    <citation type="journal article" date="2019" name="Int. J. Syst. Evol. Microbiol.">
        <title>The Global Catalogue of Microorganisms (GCM) 10K type strain sequencing project: providing services to taxonomists for standard genome sequencing and annotation.</title>
        <authorList>
            <consortium name="The Broad Institute Genomics Platform"/>
            <consortium name="The Broad Institute Genome Sequencing Center for Infectious Disease"/>
            <person name="Wu L."/>
            <person name="Ma J."/>
        </authorList>
    </citation>
    <scope>NUCLEOTIDE SEQUENCE [LARGE SCALE GENOMIC DNA]</scope>
    <source>
        <strain evidence="9">CGMCC 4.7357</strain>
    </source>
</reference>
<evidence type="ECO:0000256" key="3">
    <source>
        <dbReference type="ARBA" id="ARBA00022729"/>
    </source>
</evidence>
<evidence type="ECO:0000259" key="7">
    <source>
        <dbReference type="Pfam" id="PF18962"/>
    </source>
</evidence>
<dbReference type="Pfam" id="PF01640">
    <property type="entry name" value="Peptidase_C10"/>
    <property type="match status" value="1"/>
</dbReference>
<keyword evidence="3" id="KW-0732">Signal</keyword>
<dbReference type="EMBL" id="JBHSGO010000211">
    <property type="protein sequence ID" value="MFC4666655.1"/>
    <property type="molecule type" value="Genomic_DNA"/>
</dbReference>
<dbReference type="SUPFAM" id="SSF54001">
    <property type="entry name" value="Cysteine proteinases"/>
    <property type="match status" value="1"/>
</dbReference>
<dbReference type="Proteomes" id="UP001596020">
    <property type="component" value="Unassembled WGS sequence"/>
</dbReference>
<evidence type="ECO:0000256" key="1">
    <source>
        <dbReference type="ARBA" id="ARBA00009693"/>
    </source>
</evidence>
<sequence length="888" mass="98981">MNKQICTLLRRVVGWSMGVLSLTGCIVLMPQEAFANPVSREQATAYAKSFFEKKSLLRGDKELKLVSAPSFNSKDLRSASSVEASSDAVLYYVFNYGDQDGFLMVAGDDELPMTLGYSDKGSFSDRNMPDNFSSFISSYQAAIRHYLADGNKQMTISQESLNSSVSPLLADILWNQSAPWNDKTPIYYGRHCPVGCVATATSQIMRYYKWPDRGVGSNTYTDVYRETHSANFDVAYDWDNMPGIIENGQTVSDRQKAALSTLCYHVGVAVKMNYATNASGAFGQDVVTALRKFFKYDKSVQILDRDMYSQRQWNAMIRKELTERRPVEYLGYGDGGGHAFVCDGYDSEGLFHINWGWAGMSNGYFDLNLLNPDALGIGGGSGGGFNRGQQIIVNFTPDREGNSVEAPTLVECRSFELKKIGGGGLHCIMYLTLGQADMLSTKVRVVIENVDNKDDRKIVDSNEYLNLYCNNMYEVRPENGRVRVFLQSAENGLTLTPNAKYRVYGEAKSSDGNYYRLLRTYGIADEAYFTTDSDGHIANIEEPAKEEAKLTLLLEGANAKLQFAENSRINFKVKNEGNKEALALTSIKFYDVKSGYLIYEDQRNVAYAEGQTDDISIYIDRLPIDPGTHVRITAECKGETKESSYAETTIVEEAVVTTPDHIRTGYIISLDKSLLNNQFEYFINANDFINDDDYQINGFTLKDVGSEFVKNVKYCAASLIIYDPEKGVPIGQTLIALTTIKDNWKGSEITMDLPVIKDAKDDLLQFINGHNKYNYPVKLVVGVYNEAAAPLPVLRSDMPYVTFRDNGTTAVCQVENEHIQIYPNPVVSDLFIEHADCNAQVKVFDLSGKNILSSVTDNQGNGHIDMSRYPSGEYVVVVGAKSVHLLKK</sequence>
<evidence type="ECO:0000256" key="2">
    <source>
        <dbReference type="ARBA" id="ARBA00022670"/>
    </source>
</evidence>
<dbReference type="InterPro" id="IPR044934">
    <property type="entry name" value="Streptopain_sf"/>
</dbReference>
<feature type="domain" description="Secretion system C-terminal sorting" evidence="7">
    <location>
        <begin position="821"/>
        <end position="884"/>
    </location>
</feature>
<dbReference type="RefSeq" id="WP_380079936.1">
    <property type="nucleotide sequence ID" value="NZ_JBHSGO010000211.1"/>
</dbReference>
<organism evidence="8 9">
    <name type="scientific">Falsiporphyromonas endometrii</name>
    <dbReference type="NCBI Taxonomy" id="1387297"/>
    <lineage>
        <taxon>Bacteria</taxon>
        <taxon>Pseudomonadati</taxon>
        <taxon>Bacteroidota</taxon>
        <taxon>Bacteroidia</taxon>
        <taxon>Bacteroidales</taxon>
        <taxon>Porphyromonadaceae</taxon>
        <taxon>Falsiporphyromonas</taxon>
    </lineage>
</organism>
<dbReference type="InterPro" id="IPR038765">
    <property type="entry name" value="Papain-like_cys_pep_sf"/>
</dbReference>
<keyword evidence="4" id="KW-0378">Hydrolase</keyword>
<dbReference type="InterPro" id="IPR025896">
    <property type="entry name" value="Spi_Prtas-inh"/>
</dbReference>
<dbReference type="Pfam" id="PF13734">
    <property type="entry name" value="Inhibitor_I69"/>
    <property type="match status" value="1"/>
</dbReference>
<dbReference type="InterPro" id="IPR026444">
    <property type="entry name" value="Secre_tail"/>
</dbReference>
<evidence type="ECO:0000256" key="4">
    <source>
        <dbReference type="ARBA" id="ARBA00022801"/>
    </source>
</evidence>
<dbReference type="PRINTS" id="PR00797">
    <property type="entry name" value="STREPTOPAIN"/>
</dbReference>
<keyword evidence="9" id="KW-1185">Reference proteome</keyword>
<accession>A0ABV9K8X9</accession>
<name>A0ABV9K8X9_9PORP</name>
<dbReference type="NCBIfam" id="TIGR04183">
    <property type="entry name" value="Por_Secre_tail"/>
    <property type="match status" value="1"/>
</dbReference>
<feature type="domain" description="Spi protease inhibitor" evidence="6">
    <location>
        <begin position="35"/>
        <end position="143"/>
    </location>
</feature>
<dbReference type="PROSITE" id="PS51257">
    <property type="entry name" value="PROKAR_LIPOPROTEIN"/>
    <property type="match status" value="1"/>
</dbReference>
<dbReference type="Pfam" id="PF18962">
    <property type="entry name" value="Por_Secre_tail"/>
    <property type="match status" value="1"/>
</dbReference>
<protein>
    <submittedName>
        <fullName evidence="8">C10 family peptidase</fullName>
    </submittedName>
</protein>
<evidence type="ECO:0000313" key="9">
    <source>
        <dbReference type="Proteomes" id="UP001596020"/>
    </source>
</evidence>
<comment type="similarity">
    <text evidence="1">Belongs to the peptidase C10 family.</text>
</comment>
<dbReference type="Gene3D" id="3.90.70.50">
    <property type="entry name" value="Peptidase C10, streptopain"/>
    <property type="match status" value="1"/>
</dbReference>
<evidence type="ECO:0000256" key="5">
    <source>
        <dbReference type="ARBA" id="ARBA00022807"/>
    </source>
</evidence>